<comment type="similarity">
    <text evidence="1 2">Belongs to the anti-sigma-factor antagonist family.</text>
</comment>
<dbReference type="Pfam" id="PF01740">
    <property type="entry name" value="STAS"/>
    <property type="match status" value="1"/>
</dbReference>
<name>A0ABN1R5J2_9ACTN</name>
<evidence type="ECO:0000256" key="1">
    <source>
        <dbReference type="ARBA" id="ARBA00009013"/>
    </source>
</evidence>
<dbReference type="PANTHER" id="PTHR33495:SF2">
    <property type="entry name" value="ANTI-SIGMA FACTOR ANTAGONIST TM_1081-RELATED"/>
    <property type="match status" value="1"/>
</dbReference>
<dbReference type="SUPFAM" id="SSF52091">
    <property type="entry name" value="SpoIIaa-like"/>
    <property type="match status" value="1"/>
</dbReference>
<dbReference type="NCBIfam" id="TIGR00377">
    <property type="entry name" value="ant_ant_sig"/>
    <property type="match status" value="1"/>
</dbReference>
<sequence>MVGADERLRLRHRVDGEVTVVHPSGEVDVFTAPALREFLLDLLEGGMRRLVVDLTDVSFLDSTGLAVLVGIWQRLRYHEGSFALAGANPHITQVLHTTRLDQPLRLHDTVAEAVAAA</sequence>
<feature type="domain" description="STAS" evidence="3">
    <location>
        <begin position="8"/>
        <end position="117"/>
    </location>
</feature>
<proteinExistence type="inferred from homology"/>
<dbReference type="PANTHER" id="PTHR33495">
    <property type="entry name" value="ANTI-SIGMA FACTOR ANTAGONIST TM_1081-RELATED-RELATED"/>
    <property type="match status" value="1"/>
</dbReference>
<evidence type="ECO:0000313" key="4">
    <source>
        <dbReference type="EMBL" id="GAA0952188.1"/>
    </source>
</evidence>
<protein>
    <recommendedName>
        <fullName evidence="2">Anti-sigma factor antagonist</fullName>
    </recommendedName>
</protein>
<dbReference type="Gene3D" id="3.30.750.24">
    <property type="entry name" value="STAS domain"/>
    <property type="match status" value="1"/>
</dbReference>
<evidence type="ECO:0000256" key="2">
    <source>
        <dbReference type="RuleBase" id="RU003749"/>
    </source>
</evidence>
<dbReference type="InterPro" id="IPR036513">
    <property type="entry name" value="STAS_dom_sf"/>
</dbReference>
<reference evidence="4 5" key="1">
    <citation type="journal article" date="2019" name="Int. J. Syst. Evol. Microbiol.">
        <title>The Global Catalogue of Microorganisms (GCM) 10K type strain sequencing project: providing services to taxonomists for standard genome sequencing and annotation.</title>
        <authorList>
            <consortium name="The Broad Institute Genomics Platform"/>
            <consortium name="The Broad Institute Genome Sequencing Center for Infectious Disease"/>
            <person name="Wu L."/>
            <person name="Ma J."/>
        </authorList>
    </citation>
    <scope>NUCLEOTIDE SEQUENCE [LARGE SCALE GENOMIC DNA]</scope>
    <source>
        <strain evidence="4 5">JCM 10696</strain>
    </source>
</reference>
<dbReference type="Proteomes" id="UP001500665">
    <property type="component" value="Unassembled WGS sequence"/>
</dbReference>
<gene>
    <name evidence="4" type="primary">bldG_2</name>
    <name evidence="4" type="ORF">GCM10009550_32720</name>
</gene>
<keyword evidence="5" id="KW-1185">Reference proteome</keyword>
<accession>A0ABN1R5J2</accession>
<dbReference type="PROSITE" id="PS50801">
    <property type="entry name" value="STAS"/>
    <property type="match status" value="1"/>
</dbReference>
<dbReference type="RefSeq" id="WP_344241611.1">
    <property type="nucleotide sequence ID" value="NZ_BAAAHH010000011.1"/>
</dbReference>
<dbReference type="InterPro" id="IPR002645">
    <property type="entry name" value="STAS_dom"/>
</dbReference>
<dbReference type="InterPro" id="IPR003658">
    <property type="entry name" value="Anti-sigma_ant"/>
</dbReference>
<comment type="caution">
    <text evidence="4">The sequence shown here is derived from an EMBL/GenBank/DDBJ whole genome shotgun (WGS) entry which is preliminary data.</text>
</comment>
<dbReference type="CDD" id="cd07043">
    <property type="entry name" value="STAS_anti-anti-sigma_factors"/>
    <property type="match status" value="1"/>
</dbReference>
<evidence type="ECO:0000259" key="3">
    <source>
        <dbReference type="PROSITE" id="PS50801"/>
    </source>
</evidence>
<organism evidence="4 5">
    <name type="scientific">Actinocorallia libanotica</name>
    <dbReference type="NCBI Taxonomy" id="46162"/>
    <lineage>
        <taxon>Bacteria</taxon>
        <taxon>Bacillati</taxon>
        <taxon>Actinomycetota</taxon>
        <taxon>Actinomycetes</taxon>
        <taxon>Streptosporangiales</taxon>
        <taxon>Thermomonosporaceae</taxon>
        <taxon>Actinocorallia</taxon>
    </lineage>
</organism>
<dbReference type="EMBL" id="BAAAHH010000011">
    <property type="protein sequence ID" value="GAA0952188.1"/>
    <property type="molecule type" value="Genomic_DNA"/>
</dbReference>
<evidence type="ECO:0000313" key="5">
    <source>
        <dbReference type="Proteomes" id="UP001500665"/>
    </source>
</evidence>